<name>A0ABT7N5A5_9BURK</name>
<reference evidence="1" key="1">
    <citation type="submission" date="2023-06" db="EMBL/GenBank/DDBJ databases">
        <authorList>
            <person name="Jiang Y."/>
            <person name="Liu Q."/>
        </authorList>
    </citation>
    <scope>NUCLEOTIDE SEQUENCE</scope>
    <source>
        <strain evidence="1">CGMCC 1.12089</strain>
    </source>
</reference>
<keyword evidence="2" id="KW-1185">Reference proteome</keyword>
<proteinExistence type="predicted"/>
<accession>A0ABT7N5A5</accession>
<dbReference type="RefSeq" id="WP_286658179.1">
    <property type="nucleotide sequence ID" value="NZ_JASZYV010000001.1"/>
</dbReference>
<organism evidence="1 2">
    <name type="scientific">Variovorax dokdonensis</name>
    <dbReference type="NCBI Taxonomy" id="344883"/>
    <lineage>
        <taxon>Bacteria</taxon>
        <taxon>Pseudomonadati</taxon>
        <taxon>Pseudomonadota</taxon>
        <taxon>Betaproteobacteria</taxon>
        <taxon>Burkholderiales</taxon>
        <taxon>Comamonadaceae</taxon>
        <taxon>Variovorax</taxon>
    </lineage>
</organism>
<evidence type="ECO:0000313" key="1">
    <source>
        <dbReference type="EMBL" id="MDM0043055.1"/>
    </source>
</evidence>
<dbReference type="EMBL" id="JASZYV010000001">
    <property type="protein sequence ID" value="MDM0043055.1"/>
    <property type="molecule type" value="Genomic_DNA"/>
</dbReference>
<evidence type="ECO:0000313" key="2">
    <source>
        <dbReference type="Proteomes" id="UP001174908"/>
    </source>
</evidence>
<dbReference type="Proteomes" id="UP001174908">
    <property type="component" value="Unassembled WGS sequence"/>
</dbReference>
<sequence>MATRLVISPKRRFEIPARLDEATLAAAVARRLASPEALPAGFAAPPPVVWVDGADEVLVHLPDVRVALRDRLIAVSVDLECDQTGRETLVMPFAVGGARDPAGLIAATESLPRGDGLLVGRWGRIVQDAVWAALLGVIGDYATRLNKLPFGFTAGDGVLSLRAAKPAELMQLKTAVRALVPTPPRGPSR</sequence>
<gene>
    <name evidence="1" type="ORF">QTH91_01040</name>
</gene>
<comment type="caution">
    <text evidence="1">The sequence shown here is derived from an EMBL/GenBank/DDBJ whole genome shotgun (WGS) entry which is preliminary data.</text>
</comment>
<protein>
    <submittedName>
        <fullName evidence="1">Uncharacterized protein</fullName>
    </submittedName>
</protein>